<comment type="caution">
    <text evidence="2">The sequence shown here is derived from an EMBL/GenBank/DDBJ whole genome shotgun (WGS) entry which is preliminary data.</text>
</comment>
<dbReference type="EMBL" id="BLAE01000007">
    <property type="protein sequence ID" value="GES07621.1"/>
    <property type="molecule type" value="Genomic_DNA"/>
</dbReference>
<keyword evidence="3" id="KW-1185">Reference proteome</keyword>
<name>A0A5M3WK98_9ACTN</name>
<evidence type="ECO:0000313" key="2">
    <source>
        <dbReference type="EMBL" id="GES07621.1"/>
    </source>
</evidence>
<evidence type="ECO:0000313" key="3">
    <source>
        <dbReference type="Proteomes" id="UP000331127"/>
    </source>
</evidence>
<gene>
    <name evidence="2" type="ORF">Amac_012160</name>
</gene>
<feature type="region of interest" description="Disordered" evidence="1">
    <location>
        <begin position="102"/>
        <end position="140"/>
    </location>
</feature>
<organism evidence="2 3">
    <name type="scientific">Acrocarpospora macrocephala</name>
    <dbReference type="NCBI Taxonomy" id="150177"/>
    <lineage>
        <taxon>Bacteria</taxon>
        <taxon>Bacillati</taxon>
        <taxon>Actinomycetota</taxon>
        <taxon>Actinomycetes</taxon>
        <taxon>Streptosporangiales</taxon>
        <taxon>Streptosporangiaceae</taxon>
        <taxon>Acrocarpospora</taxon>
    </lineage>
</organism>
<proteinExistence type="predicted"/>
<evidence type="ECO:0000256" key="1">
    <source>
        <dbReference type="SAM" id="MobiDB-lite"/>
    </source>
</evidence>
<reference evidence="2 3" key="1">
    <citation type="submission" date="2019-10" db="EMBL/GenBank/DDBJ databases">
        <title>Whole genome shotgun sequence of Acrocarpospora macrocephala NBRC 16266.</title>
        <authorList>
            <person name="Ichikawa N."/>
            <person name="Kimura A."/>
            <person name="Kitahashi Y."/>
            <person name="Komaki H."/>
            <person name="Oguchi A."/>
        </authorList>
    </citation>
    <scope>NUCLEOTIDE SEQUENCE [LARGE SCALE GENOMIC DNA]</scope>
    <source>
        <strain evidence="2 3">NBRC 16266</strain>
    </source>
</reference>
<feature type="compositionally biased region" description="Polar residues" evidence="1">
    <location>
        <begin position="110"/>
        <end position="120"/>
    </location>
</feature>
<sequence>MQRPSRTDLEAAVNLLKWVRLEVENGNGQTPLLNTELDDVWNAANIALSVVQEGEIGYRRINELVDHIGPGHGRREAITFETIARYAGPILAILNAKLNNWPSGRAYEQPRQNSVTLPTNPRQRRRRDGRASPGRDLEPG</sequence>
<feature type="compositionally biased region" description="Basic and acidic residues" evidence="1">
    <location>
        <begin position="129"/>
        <end position="140"/>
    </location>
</feature>
<dbReference type="AlphaFoldDB" id="A0A5M3WK98"/>
<dbReference type="Proteomes" id="UP000331127">
    <property type="component" value="Unassembled WGS sequence"/>
</dbReference>
<accession>A0A5M3WK98</accession>
<protein>
    <submittedName>
        <fullName evidence="2">Uncharacterized protein</fullName>
    </submittedName>
</protein>